<dbReference type="CDD" id="cd00077">
    <property type="entry name" value="HDc"/>
    <property type="match status" value="1"/>
</dbReference>
<dbReference type="InterPro" id="IPR014626">
    <property type="entry name" value="Sig_transdc_resp-reg_put"/>
</dbReference>
<comment type="caution">
    <text evidence="4">The sequence shown here is derived from an EMBL/GenBank/DDBJ whole genome shotgun (WGS) entry which is preliminary data.</text>
</comment>
<feature type="domain" description="HDOD" evidence="3">
    <location>
        <begin position="139"/>
        <end position="336"/>
    </location>
</feature>
<dbReference type="GO" id="GO:0000160">
    <property type="term" value="P:phosphorelay signal transduction system"/>
    <property type="evidence" value="ECO:0007669"/>
    <property type="project" value="InterPro"/>
</dbReference>
<dbReference type="SMART" id="SM00448">
    <property type="entry name" value="REC"/>
    <property type="match status" value="1"/>
</dbReference>
<protein>
    <submittedName>
        <fullName evidence="4">Response regulator</fullName>
    </submittedName>
</protein>
<dbReference type="Gene3D" id="1.10.3210.10">
    <property type="entry name" value="Hypothetical protein af1432"/>
    <property type="match status" value="1"/>
</dbReference>
<evidence type="ECO:0000259" key="2">
    <source>
        <dbReference type="PROSITE" id="PS50110"/>
    </source>
</evidence>
<dbReference type="Gene3D" id="3.40.50.2300">
    <property type="match status" value="1"/>
</dbReference>
<dbReference type="InterPro" id="IPR001789">
    <property type="entry name" value="Sig_transdc_resp-reg_receiver"/>
</dbReference>
<name>A0A9X2FBI8_9BACT</name>
<dbReference type="PROSITE" id="PS51833">
    <property type="entry name" value="HDOD"/>
    <property type="match status" value="1"/>
</dbReference>
<dbReference type="SMART" id="SM00471">
    <property type="entry name" value="HDc"/>
    <property type="match status" value="1"/>
</dbReference>
<dbReference type="Pfam" id="PF00072">
    <property type="entry name" value="Response_reg"/>
    <property type="match status" value="1"/>
</dbReference>
<organism evidence="4 5">
    <name type="scientific">Aeoliella straminimaris</name>
    <dbReference type="NCBI Taxonomy" id="2954799"/>
    <lineage>
        <taxon>Bacteria</taxon>
        <taxon>Pseudomonadati</taxon>
        <taxon>Planctomycetota</taxon>
        <taxon>Planctomycetia</taxon>
        <taxon>Pirellulales</taxon>
        <taxon>Lacipirellulaceae</taxon>
        <taxon>Aeoliella</taxon>
    </lineage>
</organism>
<reference evidence="4" key="1">
    <citation type="submission" date="2022-06" db="EMBL/GenBank/DDBJ databases">
        <title>Aeoliella straminimaris, a novel planctomycete from sediments.</title>
        <authorList>
            <person name="Vitorino I.R."/>
            <person name="Lage O.M."/>
        </authorList>
    </citation>
    <scope>NUCLEOTIDE SEQUENCE</scope>
    <source>
        <strain evidence="4">ICT_H6.2</strain>
    </source>
</reference>
<dbReference type="SUPFAM" id="SSF109604">
    <property type="entry name" value="HD-domain/PDEase-like"/>
    <property type="match status" value="1"/>
</dbReference>
<dbReference type="InterPro" id="IPR013976">
    <property type="entry name" value="HDOD"/>
</dbReference>
<dbReference type="InterPro" id="IPR052340">
    <property type="entry name" value="RNase_Y/CdgJ"/>
</dbReference>
<dbReference type="InterPro" id="IPR011006">
    <property type="entry name" value="CheY-like_superfamily"/>
</dbReference>
<dbReference type="PROSITE" id="PS50110">
    <property type="entry name" value="RESPONSE_REGULATORY"/>
    <property type="match status" value="1"/>
</dbReference>
<dbReference type="Proteomes" id="UP001155241">
    <property type="component" value="Unassembled WGS sequence"/>
</dbReference>
<dbReference type="EMBL" id="JAMXLR010000051">
    <property type="protein sequence ID" value="MCO6045052.1"/>
    <property type="molecule type" value="Genomic_DNA"/>
</dbReference>
<evidence type="ECO:0000259" key="3">
    <source>
        <dbReference type="PROSITE" id="PS51833"/>
    </source>
</evidence>
<gene>
    <name evidence="4" type="ORF">NG895_14170</name>
</gene>
<keyword evidence="1" id="KW-0597">Phosphoprotein</keyword>
<evidence type="ECO:0000256" key="1">
    <source>
        <dbReference type="PROSITE-ProRule" id="PRU00169"/>
    </source>
</evidence>
<evidence type="ECO:0000313" key="5">
    <source>
        <dbReference type="Proteomes" id="UP001155241"/>
    </source>
</evidence>
<sequence>MIEILFVDDQPEELAELEKTLRKFRQEWSMEFAHGGAEALRKVESNEYDVVVCDLNMPQPSGTDVLRQVQKKWPKAVRILLSKRGEQEQAIVSTGVAHQHLAKPCDADLLEMVISDTLALRYHMENDAIRDLVGRLDHLPTLPDTYTSLVAELNSPHSSLARVGDIIRRDVSISAKILQLVNSSFFGLPVHVTDVSHATALLGMNVVKPLVLSSGLFEQFAPGSLGEYSLAHLFDHSAEVALAARCISQLEGAASEDCDDAFMAGMLHDLGQLVLAKNFSAQYDQMREHAIETGTSLHELERAEFQASHADLGAYLLGLWGLPSPIVEAIVWHHTPYESTHDRLTPLASVHAAEAILNSSRNPMGEASGISHEFLSRLRRNDRVSVWSVALGIESQLA</sequence>
<dbReference type="PANTHER" id="PTHR33525">
    <property type="match status" value="1"/>
</dbReference>
<dbReference type="SUPFAM" id="SSF52172">
    <property type="entry name" value="CheY-like"/>
    <property type="match status" value="1"/>
</dbReference>
<evidence type="ECO:0000313" key="4">
    <source>
        <dbReference type="EMBL" id="MCO6045052.1"/>
    </source>
</evidence>
<dbReference type="RefSeq" id="WP_252853165.1">
    <property type="nucleotide sequence ID" value="NZ_JAMXLR010000051.1"/>
</dbReference>
<proteinExistence type="predicted"/>
<dbReference type="PIRSF" id="PIRSF036883">
    <property type="entry name" value="RR_HD-GYP_mod"/>
    <property type="match status" value="1"/>
</dbReference>
<feature type="domain" description="Response regulatory" evidence="2">
    <location>
        <begin position="3"/>
        <end position="118"/>
    </location>
</feature>
<keyword evidence="5" id="KW-1185">Reference proteome</keyword>
<dbReference type="AlphaFoldDB" id="A0A9X2FBI8"/>
<feature type="modified residue" description="4-aspartylphosphate" evidence="1">
    <location>
        <position position="54"/>
    </location>
</feature>
<accession>A0A9X2FBI8</accession>
<dbReference type="PANTHER" id="PTHR33525:SF3">
    <property type="entry name" value="RIBONUCLEASE Y"/>
    <property type="match status" value="1"/>
</dbReference>
<dbReference type="Pfam" id="PF08668">
    <property type="entry name" value="HDOD"/>
    <property type="match status" value="1"/>
</dbReference>
<dbReference type="InterPro" id="IPR003607">
    <property type="entry name" value="HD/PDEase_dom"/>
</dbReference>